<keyword evidence="5" id="KW-0456">Lyase</keyword>
<dbReference type="Gene3D" id="1.10.230.10">
    <property type="entry name" value="Cytochrome P450-Terp, domain 2"/>
    <property type="match status" value="1"/>
</dbReference>
<keyword evidence="6" id="KW-1185">Reference proteome</keyword>
<dbReference type="InterPro" id="IPR016142">
    <property type="entry name" value="Citrate_synth-like_lrg_a-sub"/>
</dbReference>
<dbReference type="NCBIfam" id="NF004864">
    <property type="entry name" value="PRK06224.1-1"/>
    <property type="match status" value="1"/>
</dbReference>
<dbReference type="Pfam" id="PF00285">
    <property type="entry name" value="Citrate_synt"/>
    <property type="match status" value="2"/>
</dbReference>
<dbReference type="Gene3D" id="1.10.580.10">
    <property type="entry name" value="Citrate Synthase, domain 1"/>
    <property type="match status" value="2"/>
</dbReference>
<dbReference type="GO" id="GO:0016829">
    <property type="term" value="F:lyase activity"/>
    <property type="evidence" value="ECO:0007669"/>
    <property type="project" value="UniProtKB-KW"/>
</dbReference>
<gene>
    <name evidence="5" type="ORF">BKK80_30010</name>
</gene>
<dbReference type="SUPFAM" id="SSF48256">
    <property type="entry name" value="Citrate synthase"/>
    <property type="match status" value="1"/>
</dbReference>
<dbReference type="EMBL" id="CP017755">
    <property type="protein sequence ID" value="AOZ10926.1"/>
    <property type="molecule type" value="Genomic_DNA"/>
</dbReference>
<dbReference type="InterPro" id="IPR002020">
    <property type="entry name" value="Citrate_synthase"/>
</dbReference>
<evidence type="ECO:0000313" key="5">
    <source>
        <dbReference type="EMBL" id="AOZ10926.1"/>
    </source>
</evidence>
<dbReference type="CDD" id="cd06100">
    <property type="entry name" value="CCL_ACL-C"/>
    <property type="match status" value="1"/>
</dbReference>
<evidence type="ECO:0000256" key="4">
    <source>
        <dbReference type="ARBA" id="ARBA00022679"/>
    </source>
</evidence>
<evidence type="ECO:0000256" key="3">
    <source>
        <dbReference type="ARBA" id="ARBA00012972"/>
    </source>
</evidence>
<organism evidence="5 6">
    <name type="scientific">Cupriavidus malaysiensis</name>
    <dbReference type="NCBI Taxonomy" id="367825"/>
    <lineage>
        <taxon>Bacteria</taxon>
        <taxon>Pseudomonadati</taxon>
        <taxon>Pseudomonadota</taxon>
        <taxon>Betaproteobacteria</taxon>
        <taxon>Burkholderiales</taxon>
        <taxon>Burkholderiaceae</taxon>
        <taxon>Cupriavidus</taxon>
    </lineage>
</organism>
<comment type="similarity">
    <text evidence="2">Belongs to the citrate synthase family.</text>
</comment>
<name>A0ABM6FG62_9BURK</name>
<protein>
    <recommendedName>
        <fullName evidence="3">citrate synthase (unknown stereospecificity)</fullName>
        <ecNumber evidence="3">2.3.3.16</ecNumber>
    </recommendedName>
</protein>
<dbReference type="Proteomes" id="UP000177515">
    <property type="component" value="Chromosome 2"/>
</dbReference>
<dbReference type="PANTHER" id="PTHR11739:SF4">
    <property type="entry name" value="CITRATE SYNTHASE, PEROXISOMAL"/>
    <property type="match status" value="1"/>
</dbReference>
<dbReference type="InterPro" id="IPR036969">
    <property type="entry name" value="Citrate_synthase_sf"/>
</dbReference>
<dbReference type="PANTHER" id="PTHR11739">
    <property type="entry name" value="CITRATE SYNTHASE"/>
    <property type="match status" value="1"/>
</dbReference>
<evidence type="ECO:0000313" key="6">
    <source>
        <dbReference type="Proteomes" id="UP000177515"/>
    </source>
</evidence>
<proteinExistence type="inferred from homology"/>
<sequence length="292" mass="31429">MNQGMKAAADDGGIDAGQRLSQDWWHTGIIDMRPGEIRYRGYPIEQLIGQVSFAQMIWLMLRGELPGRGQGELLDAALMSAVDHGPQAPSIAIARMAATCGVGLNNAMASAVNVLGDVHGGAGEQAVELYQEIARRIDTGLPQQEAVQGALQDWREAHGKFVSGFGHRFHPLDPRAPRLLELVDRAAADGVVSGRYAGIARAIEAELGAGRSKPIPMNIDGATAVIYAELGFPAPLARGLFCLSRSVGILAHAWEQTQQGGRNKGPIPRQFIWTYDGHPPRDVPPQDRPPQD</sequence>
<dbReference type="EC" id="2.3.3.16" evidence="3"/>
<dbReference type="InterPro" id="IPR016143">
    <property type="entry name" value="Citrate_synth-like_sm_a-sub"/>
</dbReference>
<reference evidence="5 6" key="1">
    <citation type="submission" date="2016-10" db="EMBL/GenBank/DDBJ databases">
        <title>Complete genome sequences of three Cupriavidus strains isolated from various Malaysian environments.</title>
        <authorList>
            <person name="Abdullah A.A.-A."/>
            <person name="Shafie N.A.H."/>
            <person name="Lau N.S."/>
        </authorList>
    </citation>
    <scope>NUCLEOTIDE SEQUENCE [LARGE SCALE GENOMIC DNA]</scope>
    <source>
        <strain evidence="5 6">USMAA1020</strain>
    </source>
</reference>
<evidence type="ECO:0000256" key="1">
    <source>
        <dbReference type="ARBA" id="ARBA00004751"/>
    </source>
</evidence>
<keyword evidence="4" id="KW-0808">Transferase</keyword>
<evidence type="ECO:0000256" key="2">
    <source>
        <dbReference type="ARBA" id="ARBA00010566"/>
    </source>
</evidence>
<comment type="pathway">
    <text evidence="1">Carbohydrate metabolism; tricarboxylic acid cycle; isocitrate from oxaloacetate: step 1/2.</text>
</comment>
<accession>A0ABM6FG62</accession>